<dbReference type="Proteomes" id="UP001234178">
    <property type="component" value="Unassembled WGS sequence"/>
</dbReference>
<dbReference type="EMBL" id="JAOYFB010000003">
    <property type="protein sequence ID" value="KAK4009150.1"/>
    <property type="molecule type" value="Genomic_DNA"/>
</dbReference>
<evidence type="ECO:0000313" key="1">
    <source>
        <dbReference type="EMBL" id="KAK4009150.1"/>
    </source>
</evidence>
<keyword evidence="2" id="KW-1185">Reference proteome</keyword>
<gene>
    <name evidence="1" type="ORF">OUZ56_018233</name>
</gene>
<name>A0ABQ9Z8C3_9CRUS</name>
<comment type="caution">
    <text evidence="1">The sequence shown here is derived from an EMBL/GenBank/DDBJ whole genome shotgun (WGS) entry which is preliminary data.</text>
</comment>
<proteinExistence type="predicted"/>
<reference evidence="1 2" key="1">
    <citation type="journal article" date="2023" name="Nucleic Acids Res.">
        <title>The hologenome of Daphnia magna reveals possible DNA methylation and microbiome-mediated evolution of the host genome.</title>
        <authorList>
            <person name="Chaturvedi A."/>
            <person name="Li X."/>
            <person name="Dhandapani V."/>
            <person name="Marshall H."/>
            <person name="Kissane S."/>
            <person name="Cuenca-Cambronero M."/>
            <person name="Asole G."/>
            <person name="Calvet F."/>
            <person name="Ruiz-Romero M."/>
            <person name="Marangio P."/>
            <person name="Guigo R."/>
            <person name="Rago D."/>
            <person name="Mirbahai L."/>
            <person name="Eastwood N."/>
            <person name="Colbourne J.K."/>
            <person name="Zhou J."/>
            <person name="Mallon E."/>
            <person name="Orsini L."/>
        </authorList>
    </citation>
    <scope>NUCLEOTIDE SEQUENCE [LARGE SCALE GENOMIC DNA]</scope>
    <source>
        <strain evidence="1">LRV0_1</strain>
    </source>
</reference>
<accession>A0ABQ9Z8C3</accession>
<organism evidence="1 2">
    <name type="scientific">Daphnia magna</name>
    <dbReference type="NCBI Taxonomy" id="35525"/>
    <lineage>
        <taxon>Eukaryota</taxon>
        <taxon>Metazoa</taxon>
        <taxon>Ecdysozoa</taxon>
        <taxon>Arthropoda</taxon>
        <taxon>Crustacea</taxon>
        <taxon>Branchiopoda</taxon>
        <taxon>Diplostraca</taxon>
        <taxon>Cladocera</taxon>
        <taxon>Anomopoda</taxon>
        <taxon>Daphniidae</taxon>
        <taxon>Daphnia</taxon>
    </lineage>
</organism>
<sequence>MAHVQETGRLVLQKLINKIFKLKLNMNMKKRKFSVNVQQQNFEERKKSFCEVPSKNRRDILEYCQACETFIANNSSTYRTFLHPHEIAKAPFQSLGGSSCWEYANWENMLNEVLFAYRSSVHSSTLETPYYLVQGRDSNIPINEF</sequence>
<dbReference type="Gene3D" id="3.30.420.10">
    <property type="entry name" value="Ribonuclease H-like superfamily/Ribonuclease H"/>
    <property type="match status" value="1"/>
</dbReference>
<dbReference type="InterPro" id="IPR036397">
    <property type="entry name" value="RNaseH_sf"/>
</dbReference>
<protein>
    <submittedName>
        <fullName evidence="1">Uncharacterized protein</fullName>
    </submittedName>
</protein>
<evidence type="ECO:0000313" key="2">
    <source>
        <dbReference type="Proteomes" id="UP001234178"/>
    </source>
</evidence>